<dbReference type="RefSeq" id="WP_109587124.1">
    <property type="nucleotide sequence ID" value="NZ_QGHD01000001.1"/>
</dbReference>
<dbReference type="InterPro" id="IPR050076">
    <property type="entry name" value="ArchSynthase1/Queuine_TRR"/>
</dbReference>
<feature type="binding site" evidence="4">
    <location>
        <position position="220"/>
    </location>
    <ligand>
        <name>substrate</name>
    </ligand>
</feature>
<evidence type="ECO:0000256" key="3">
    <source>
        <dbReference type="ARBA" id="ARBA00022694"/>
    </source>
</evidence>
<sequence length="378" mass="43068">MFFELIQTSERSKARLGCIHTAHGDVHTPVFMPVGTNATVKGISVRDLREMSAEIILANTYHLYLRPGTKQIFSAGGVQKFMGWNGPMLTDSGGFQVWSLKQFRKISDEGVHFQSHLDGSRHLFTPESVMLAEREIGADIIMAFDECTPYPSTFEEAETSLRYTLNWTRRAKKWLDENPPILGYPQYFFGIVQGGMHLELRKKSIEALIKIAPDGYAMGGLSVGEPAELMYRIADFCTDYLPKNRARYVMGVGTPWNLLELISRGVDMCDCILPAKHAQDGLAYTSRGVLRYKNECFASDFDLPLDPDCDCYCCKNYSRAYLRHLFKTKEPLGWTLSAIHNLHFYLHLMQEVRAKLLSNDFEKWAEEEKQILAESCKK</sequence>
<comment type="subunit">
    <text evidence="4">Homodimer. Within each dimer, one monomer is responsible for RNA recognition and catalysis, while the other monomer binds to the replacement base PreQ1.</text>
</comment>
<feature type="active site" description="Nucleophile" evidence="4">
    <location>
        <position position="270"/>
    </location>
</feature>
<dbReference type="Pfam" id="PF01702">
    <property type="entry name" value="TGT"/>
    <property type="match status" value="1"/>
</dbReference>
<feature type="region of interest" description="RNA binding" evidence="4">
    <location>
        <begin position="251"/>
        <end position="257"/>
    </location>
</feature>
<feature type="binding site" evidence="4">
    <location>
        <position position="145"/>
    </location>
    <ligand>
        <name>substrate</name>
    </ligand>
</feature>
<dbReference type="PANTHER" id="PTHR46499:SF1">
    <property type="entry name" value="QUEUINE TRNA-RIBOSYLTRANSFERASE"/>
    <property type="match status" value="1"/>
</dbReference>
<protein>
    <recommendedName>
        <fullName evidence="4">Queuine tRNA-ribosyltransferase</fullName>
        <ecNumber evidence="4">2.4.2.29</ecNumber>
    </recommendedName>
    <alternativeName>
        <fullName evidence="4">Guanine insertion enzyme</fullName>
    </alternativeName>
    <alternativeName>
        <fullName evidence="4">tRNA-guanine transglycosylase</fullName>
    </alternativeName>
</protein>
<gene>
    <name evidence="4" type="primary">tgt</name>
    <name evidence="6" type="ORF">B0H50_101289</name>
</gene>
<name>A0ABX5LQS6_9BACT</name>
<feature type="binding site" evidence="4">
    <location>
        <position position="311"/>
    </location>
    <ligand>
        <name>Zn(2+)</name>
        <dbReference type="ChEBI" id="CHEBI:29105"/>
    </ligand>
</feature>
<dbReference type="SUPFAM" id="SSF51713">
    <property type="entry name" value="tRNA-guanine transglycosylase"/>
    <property type="match status" value="1"/>
</dbReference>
<feature type="binding site" evidence="4">
    <location>
        <begin position="91"/>
        <end position="95"/>
    </location>
    <ligand>
        <name>substrate</name>
    </ligand>
</feature>
<dbReference type="NCBIfam" id="TIGR00449">
    <property type="entry name" value="tgt_general"/>
    <property type="match status" value="1"/>
</dbReference>
<comment type="similarity">
    <text evidence="4">Belongs to the queuine tRNA-ribosyltransferase family.</text>
</comment>
<dbReference type="HAMAP" id="MF_00168">
    <property type="entry name" value="Q_tRNA_Tgt"/>
    <property type="match status" value="1"/>
</dbReference>
<dbReference type="InterPro" id="IPR036511">
    <property type="entry name" value="TGT-like_sf"/>
</dbReference>
<organism evidence="6 7">
    <name type="scientific">Hallerella porci</name>
    <dbReference type="NCBI Taxonomy" id="1945871"/>
    <lineage>
        <taxon>Bacteria</taxon>
        <taxon>Pseudomonadati</taxon>
        <taxon>Fibrobacterota</taxon>
        <taxon>Fibrobacteria</taxon>
        <taxon>Fibrobacterales</taxon>
        <taxon>Fibrobacteraceae</taxon>
        <taxon>Hallerella</taxon>
    </lineage>
</organism>
<evidence type="ECO:0000313" key="7">
    <source>
        <dbReference type="Proteomes" id="UP000245523"/>
    </source>
</evidence>
<dbReference type="NCBIfam" id="TIGR00430">
    <property type="entry name" value="Q_tRNA_tgt"/>
    <property type="match status" value="1"/>
</dbReference>
<reference evidence="6 7" key="1">
    <citation type="submission" date="2018-05" db="EMBL/GenBank/DDBJ databases">
        <title>Animal gut microbial communities from fecal samples from Wisconsin, USA.</title>
        <authorList>
            <person name="Neumann A."/>
        </authorList>
    </citation>
    <scope>NUCLEOTIDE SEQUENCE [LARGE SCALE GENOMIC DNA]</scope>
    <source>
        <strain evidence="6 7">UWS4</strain>
    </source>
</reference>
<comment type="function">
    <text evidence="4">Catalyzes the base-exchange of a guanine (G) residue with the queuine precursor 7-aminomethyl-7-deazaguanine (PreQ1) at position 34 (anticodon wobble position) in tRNAs with GU(N) anticodons (tRNA-Asp, -Asn, -His and -Tyr). Catalysis occurs through a double-displacement mechanism. The nucleophile active site attacks the C1' of nucleotide 34 to detach the guanine base from the RNA, forming a covalent enzyme-RNA intermediate. The proton acceptor active site deprotonates the incoming PreQ1, allowing a nucleophilic attack on the C1' of the ribose to form the product. After dissociation, two additional enzymatic reactions on the tRNA convert PreQ1 to queuine (Q), resulting in the hypermodified nucleoside queuosine (7-(((4,5-cis-dihydroxy-2-cyclopenten-1-yl)amino)methyl)-7-deazaguanosine).</text>
</comment>
<comment type="cofactor">
    <cofactor evidence="4">
        <name>Zn(2+)</name>
        <dbReference type="ChEBI" id="CHEBI:29105"/>
    </cofactor>
    <text evidence="4">Binds 1 zinc ion per subunit.</text>
</comment>
<evidence type="ECO:0000256" key="2">
    <source>
        <dbReference type="ARBA" id="ARBA00022679"/>
    </source>
</evidence>
<feature type="binding site" evidence="4">
    <location>
        <position position="193"/>
    </location>
    <ligand>
        <name>substrate</name>
    </ligand>
</feature>
<comment type="pathway">
    <text evidence="4">tRNA modification; tRNA-queuosine biosynthesis.</text>
</comment>
<dbReference type="Gene3D" id="3.20.20.105">
    <property type="entry name" value="Queuine tRNA-ribosyltransferase-like"/>
    <property type="match status" value="1"/>
</dbReference>
<dbReference type="EC" id="2.4.2.29" evidence="4"/>
<keyword evidence="4" id="KW-0479">Metal-binding</keyword>
<feature type="binding site" evidence="4">
    <location>
        <position position="340"/>
    </location>
    <ligand>
        <name>Zn(2+)</name>
        <dbReference type="ChEBI" id="CHEBI:29105"/>
    </ligand>
</feature>
<comment type="catalytic activity">
    <reaction evidence="4">
        <text>7-aminomethyl-7-carbaguanine + guanosine(34) in tRNA = 7-aminomethyl-7-carbaguanosine(34) in tRNA + guanine</text>
        <dbReference type="Rhea" id="RHEA:24104"/>
        <dbReference type="Rhea" id="RHEA-COMP:10341"/>
        <dbReference type="Rhea" id="RHEA-COMP:10342"/>
        <dbReference type="ChEBI" id="CHEBI:16235"/>
        <dbReference type="ChEBI" id="CHEBI:58703"/>
        <dbReference type="ChEBI" id="CHEBI:74269"/>
        <dbReference type="ChEBI" id="CHEBI:82833"/>
        <dbReference type="EC" id="2.4.2.29"/>
    </reaction>
</comment>
<keyword evidence="1 4" id="KW-0328">Glycosyltransferase</keyword>
<keyword evidence="4" id="KW-0862">Zinc</keyword>
<evidence type="ECO:0000256" key="4">
    <source>
        <dbReference type="HAMAP-Rule" id="MF_00168"/>
    </source>
</evidence>
<feature type="binding site" evidence="4">
    <location>
        <position position="309"/>
    </location>
    <ligand>
        <name>Zn(2+)</name>
        <dbReference type="ChEBI" id="CHEBI:29105"/>
    </ligand>
</feature>
<feature type="active site" description="Proton acceptor" evidence="4">
    <location>
        <position position="91"/>
    </location>
</feature>
<evidence type="ECO:0000259" key="5">
    <source>
        <dbReference type="Pfam" id="PF01702"/>
    </source>
</evidence>
<dbReference type="InterPro" id="IPR002616">
    <property type="entry name" value="tRNA_ribo_trans-like"/>
</dbReference>
<dbReference type="Proteomes" id="UP000245523">
    <property type="component" value="Unassembled WGS sequence"/>
</dbReference>
<comment type="caution">
    <text evidence="6">The sequence shown here is derived from an EMBL/GenBank/DDBJ whole genome shotgun (WGS) entry which is preliminary data.</text>
</comment>
<proteinExistence type="inferred from homology"/>
<accession>A0ABX5LQS6</accession>
<keyword evidence="4" id="KW-0671">Queuosine biosynthesis</keyword>
<evidence type="ECO:0000256" key="1">
    <source>
        <dbReference type="ARBA" id="ARBA00022676"/>
    </source>
</evidence>
<dbReference type="InterPro" id="IPR004803">
    <property type="entry name" value="TGT"/>
</dbReference>
<dbReference type="EMBL" id="QGHD01000001">
    <property type="protein sequence ID" value="PWL04274.1"/>
    <property type="molecule type" value="Genomic_DNA"/>
</dbReference>
<keyword evidence="7" id="KW-1185">Reference proteome</keyword>
<feature type="binding site" evidence="4">
    <location>
        <position position="314"/>
    </location>
    <ligand>
        <name>Zn(2+)</name>
        <dbReference type="ChEBI" id="CHEBI:29105"/>
    </ligand>
</feature>
<feature type="domain" description="tRNA-guanine(15) transglycosylase-like" evidence="5">
    <location>
        <begin position="13"/>
        <end position="367"/>
    </location>
</feature>
<comment type="caution">
    <text evidence="4">Lacks conserved residue(s) required for the propagation of feature annotation.</text>
</comment>
<dbReference type="PANTHER" id="PTHR46499">
    <property type="entry name" value="QUEUINE TRNA-RIBOSYLTRANSFERASE"/>
    <property type="match status" value="1"/>
</dbReference>
<keyword evidence="2 4" id="KW-0808">Transferase</keyword>
<evidence type="ECO:0000313" key="6">
    <source>
        <dbReference type="EMBL" id="PWL04274.1"/>
    </source>
</evidence>
<keyword evidence="3 4" id="KW-0819">tRNA processing</keyword>